<proteinExistence type="predicted"/>
<name>A0A1S5R3N1_9CAUD</name>
<evidence type="ECO:0000313" key="1">
    <source>
        <dbReference type="EMBL" id="AND74926.1"/>
    </source>
</evidence>
<reference evidence="1 2" key="1">
    <citation type="submission" date="2016-03" db="EMBL/GenBank/DDBJ databases">
        <title>Characterisation of pf16 and phiPMW: Two novel phages infecting Pseudomonas putida PpG1.</title>
        <authorList>
            <person name="Magill D.J."/>
            <person name="Krylov V.N."/>
            <person name="Shaburova O.V."/>
            <person name="Allen C.C.R."/>
            <person name="McGrath J.W."/>
            <person name="Quinn J.P."/>
            <person name="Kulakov L.A."/>
        </authorList>
    </citation>
    <scope>NUCLEOTIDE SEQUENCE [LARGE SCALE GENOMIC DNA]</scope>
</reference>
<protein>
    <submittedName>
        <fullName evidence="1">Uncharacterized protein</fullName>
    </submittedName>
</protein>
<gene>
    <name evidence="1" type="ORF">pf16_03</name>
</gene>
<sequence length="46" mass="5146">MKAKPQVAVLVDGKYYQLNGRRVWIVMPKSCHKKHSPFGACADCAL</sequence>
<keyword evidence="2" id="KW-1185">Reference proteome</keyword>
<dbReference type="Proteomes" id="UP000225821">
    <property type="component" value="Segment"/>
</dbReference>
<evidence type="ECO:0000313" key="2">
    <source>
        <dbReference type="Proteomes" id="UP000225821"/>
    </source>
</evidence>
<organism evidence="1 2">
    <name type="scientific">Pseudomonas phage pf16</name>
    <dbReference type="NCBI Taxonomy" id="1815630"/>
    <lineage>
        <taxon>Viruses</taxon>
        <taxon>Duplodnaviria</taxon>
        <taxon>Heunggongvirae</taxon>
        <taxon>Uroviricota</taxon>
        <taxon>Caudoviricetes</taxon>
        <taxon>Chakrabartyvirus</taxon>
        <taxon>Chakrabartyvirus pf16</taxon>
    </lineage>
</organism>
<dbReference type="EMBL" id="KU873925">
    <property type="protein sequence ID" value="AND74926.1"/>
    <property type="molecule type" value="Genomic_DNA"/>
</dbReference>
<accession>A0A1S5R3N1</accession>